<dbReference type="AlphaFoldDB" id="A0A160V8V0"/>
<reference evidence="2" key="1">
    <citation type="submission" date="2015-10" db="EMBL/GenBank/DDBJ databases">
        <authorList>
            <person name="Gilbert D.G."/>
        </authorList>
    </citation>
    <scope>NUCLEOTIDE SEQUENCE</scope>
</reference>
<protein>
    <submittedName>
        <fullName evidence="2">L-carnitine dehydratase/bile acid-inducible protein F</fullName>
    </submittedName>
</protein>
<dbReference type="SUPFAM" id="SSF89796">
    <property type="entry name" value="CoA-transferase family III (CaiB/BaiF)"/>
    <property type="match status" value="1"/>
</dbReference>
<organism evidence="2">
    <name type="scientific">hydrothermal vent metagenome</name>
    <dbReference type="NCBI Taxonomy" id="652676"/>
    <lineage>
        <taxon>unclassified sequences</taxon>
        <taxon>metagenomes</taxon>
        <taxon>ecological metagenomes</taxon>
    </lineage>
</organism>
<sequence length="411" mass="44935">MPFQAPADGVLLPPYRILDLTGPEGVFCGKLLADYGADVVKIEPPGGDAARQRPPFIGDQPGPERSSYFLFYNTNKKSVTLDLESSQGQDLFKKMVATADVVIESFTVGYMQSLGLEFDSLKTANPGLVMASITPFGQTGPWKDYKSSDLISLAASGFMQITGDPDGPPMRQGNEQSHFPGAQHAAAAIMAALFYRDMQDGGGQHIDVSMQEAMITYYTDAHPALAWMQRGENVTRVGPNSTLVIPLGVYPSSDGWISAGIITPREWENLSEWMYEITGSEEILNDDYKGGNQDRAPYNDFITALVIDFTTRFTSEELFHQGQERNLVFIPVNSVSDLLSDPQLEASNFWFEMDHTEAGTLKYPLGVFDSEEFSPGTRPAPHLGQDNEAIFGGELGLSESELASLRSQGAI</sequence>
<dbReference type="InterPro" id="IPR023606">
    <property type="entry name" value="CoA-Trfase_III_dom_1_sf"/>
</dbReference>
<name>A0A160V8V0_9ZZZZ</name>
<dbReference type="InterPro" id="IPR050483">
    <property type="entry name" value="CoA-transferase_III_domain"/>
</dbReference>
<accession>A0A160V8V0</accession>
<dbReference type="InterPro" id="IPR044855">
    <property type="entry name" value="CoA-Trfase_III_dom3_sf"/>
</dbReference>
<dbReference type="PANTHER" id="PTHR48207">
    <property type="entry name" value="SUCCINATE--HYDROXYMETHYLGLUTARATE COA-TRANSFERASE"/>
    <property type="match status" value="1"/>
</dbReference>
<gene>
    <name evidence="2" type="ORF">MGWOODY_Clf1739</name>
</gene>
<dbReference type="InterPro" id="IPR003673">
    <property type="entry name" value="CoA-Trfase_fam_III"/>
</dbReference>
<dbReference type="GO" id="GO:0008410">
    <property type="term" value="F:CoA-transferase activity"/>
    <property type="evidence" value="ECO:0007669"/>
    <property type="project" value="TreeGrafter"/>
</dbReference>
<dbReference type="PANTHER" id="PTHR48207:SF3">
    <property type="entry name" value="SUCCINATE--HYDROXYMETHYLGLUTARATE COA-TRANSFERASE"/>
    <property type="match status" value="1"/>
</dbReference>
<dbReference type="Gene3D" id="3.30.1540.10">
    <property type="entry name" value="formyl-coa transferase, domain 3"/>
    <property type="match status" value="1"/>
</dbReference>
<evidence type="ECO:0000313" key="2">
    <source>
        <dbReference type="EMBL" id="CUV02238.1"/>
    </source>
</evidence>
<dbReference type="EMBL" id="FAXA01000207">
    <property type="protein sequence ID" value="CUV02238.1"/>
    <property type="molecule type" value="Genomic_DNA"/>
</dbReference>
<dbReference type="Pfam" id="PF02515">
    <property type="entry name" value="CoA_transf_3"/>
    <property type="match status" value="1"/>
</dbReference>
<proteinExistence type="predicted"/>
<dbReference type="Gene3D" id="3.40.50.10540">
    <property type="entry name" value="Crotonobetainyl-coa:carnitine coa-transferase, domain 1"/>
    <property type="match status" value="1"/>
</dbReference>
<keyword evidence="1" id="KW-0808">Transferase</keyword>
<evidence type="ECO:0000256" key="1">
    <source>
        <dbReference type="ARBA" id="ARBA00022679"/>
    </source>
</evidence>